<organism evidence="1 2">
    <name type="scientific">Desulforhopalus singaporensis</name>
    <dbReference type="NCBI Taxonomy" id="91360"/>
    <lineage>
        <taxon>Bacteria</taxon>
        <taxon>Pseudomonadati</taxon>
        <taxon>Thermodesulfobacteriota</taxon>
        <taxon>Desulfobulbia</taxon>
        <taxon>Desulfobulbales</taxon>
        <taxon>Desulfocapsaceae</taxon>
        <taxon>Desulforhopalus</taxon>
    </lineage>
</organism>
<gene>
    <name evidence="1" type="ORF">SAMN05660330_00596</name>
</gene>
<dbReference type="RefSeq" id="WP_092219617.1">
    <property type="nucleotide sequence ID" value="NZ_FNJI01000003.1"/>
</dbReference>
<accession>A0A1H0KQY3</accession>
<dbReference type="EMBL" id="FNJI01000003">
    <property type="protein sequence ID" value="SDO58377.1"/>
    <property type="molecule type" value="Genomic_DNA"/>
</dbReference>
<sequence>MLITITNDKEIDTDRDLSPEERHVVQKLIGWKGLVDSMEQFRQKTRAALQTGWNNQGPVRLSPTLALIVAQLEQELSTRLAEKNRR</sequence>
<protein>
    <submittedName>
        <fullName evidence="1">Uncharacterized protein</fullName>
    </submittedName>
</protein>
<dbReference type="Proteomes" id="UP000199073">
    <property type="component" value="Unassembled WGS sequence"/>
</dbReference>
<dbReference type="STRING" id="91360.SAMN05660330_00596"/>
<dbReference type="OrthoDB" id="5422602at2"/>
<name>A0A1H0KQY3_9BACT</name>
<dbReference type="AlphaFoldDB" id="A0A1H0KQY3"/>
<evidence type="ECO:0000313" key="2">
    <source>
        <dbReference type="Proteomes" id="UP000199073"/>
    </source>
</evidence>
<reference evidence="1 2" key="1">
    <citation type="submission" date="2016-10" db="EMBL/GenBank/DDBJ databases">
        <authorList>
            <person name="de Groot N.N."/>
        </authorList>
    </citation>
    <scope>NUCLEOTIDE SEQUENCE [LARGE SCALE GENOMIC DNA]</scope>
    <source>
        <strain evidence="1 2">DSM 12130</strain>
    </source>
</reference>
<proteinExistence type="predicted"/>
<evidence type="ECO:0000313" key="1">
    <source>
        <dbReference type="EMBL" id="SDO58377.1"/>
    </source>
</evidence>
<keyword evidence="2" id="KW-1185">Reference proteome</keyword>